<dbReference type="AlphaFoldDB" id="A0A645J3R0"/>
<dbReference type="EMBL" id="VSSQ01130764">
    <property type="protein sequence ID" value="MPN58271.1"/>
    <property type="molecule type" value="Genomic_DNA"/>
</dbReference>
<reference evidence="2" key="1">
    <citation type="submission" date="2019-08" db="EMBL/GenBank/DDBJ databases">
        <authorList>
            <person name="Kucharzyk K."/>
            <person name="Murdoch R.W."/>
            <person name="Higgins S."/>
            <person name="Loffler F."/>
        </authorList>
    </citation>
    <scope>NUCLEOTIDE SEQUENCE</scope>
</reference>
<organism evidence="2">
    <name type="scientific">bioreactor metagenome</name>
    <dbReference type="NCBI Taxonomy" id="1076179"/>
    <lineage>
        <taxon>unclassified sequences</taxon>
        <taxon>metagenomes</taxon>
        <taxon>ecological metagenomes</taxon>
    </lineage>
</organism>
<accession>A0A645J3R0</accession>
<evidence type="ECO:0000256" key="1">
    <source>
        <dbReference type="SAM" id="MobiDB-lite"/>
    </source>
</evidence>
<comment type="caution">
    <text evidence="2">The sequence shown here is derived from an EMBL/GenBank/DDBJ whole genome shotgun (WGS) entry which is preliminary data.</text>
</comment>
<name>A0A645J3R0_9ZZZZ</name>
<feature type="compositionally biased region" description="Basic and acidic residues" evidence="1">
    <location>
        <begin position="145"/>
        <end position="157"/>
    </location>
</feature>
<proteinExistence type="predicted"/>
<evidence type="ECO:0000313" key="2">
    <source>
        <dbReference type="EMBL" id="MPN58271.1"/>
    </source>
</evidence>
<protein>
    <submittedName>
        <fullName evidence="2">Uncharacterized protein</fullName>
    </submittedName>
</protein>
<feature type="region of interest" description="Disordered" evidence="1">
    <location>
        <begin position="107"/>
        <end position="157"/>
    </location>
</feature>
<gene>
    <name evidence="2" type="ORF">SDC9_205974</name>
</gene>
<feature type="compositionally biased region" description="Low complexity" evidence="1">
    <location>
        <begin position="122"/>
        <end position="144"/>
    </location>
</feature>
<sequence length="157" mass="17271">MSYWQGVYEAPAPPVEAIQKENAESLLRKLFDLNNPNYIPAAYILAVMLERKRLLKVKEELVRDGQRVFIYEHPRTGDVFTIIDPNLQLNQLEAVQRDVAHLLEHGLPAQPPTAEPATGTIENAAQTTDANEAAAPTTPSPEAASESRAESAESVRG</sequence>